<keyword evidence="3" id="KW-1185">Reference proteome</keyword>
<gene>
    <name evidence="2" type="ORF">SEMRO_1733_G294220.1</name>
</gene>
<dbReference type="Proteomes" id="UP001153069">
    <property type="component" value="Unassembled WGS sequence"/>
</dbReference>
<sequence length="100" mass="10566">MSMMKSSLRLVQSLGVVARRTNNGARSVGFAGSRWMSDDAAATSDDRIHSTDIAFKPAESGWGGTRKYSSNFDKIFGNKNQAQGNDATGPTATDSSTSGN</sequence>
<proteinExistence type="predicted"/>
<dbReference type="OrthoDB" id="52523at2759"/>
<protein>
    <submittedName>
        <fullName evidence="2">Uncharacterized protein</fullName>
    </submittedName>
</protein>
<evidence type="ECO:0000256" key="1">
    <source>
        <dbReference type="SAM" id="MobiDB-lite"/>
    </source>
</evidence>
<name>A0A9N8EUK9_9STRA</name>
<organism evidence="2 3">
    <name type="scientific">Seminavis robusta</name>
    <dbReference type="NCBI Taxonomy" id="568900"/>
    <lineage>
        <taxon>Eukaryota</taxon>
        <taxon>Sar</taxon>
        <taxon>Stramenopiles</taxon>
        <taxon>Ochrophyta</taxon>
        <taxon>Bacillariophyta</taxon>
        <taxon>Bacillariophyceae</taxon>
        <taxon>Bacillariophycidae</taxon>
        <taxon>Naviculales</taxon>
        <taxon>Naviculaceae</taxon>
        <taxon>Seminavis</taxon>
    </lineage>
</organism>
<comment type="caution">
    <text evidence="2">The sequence shown here is derived from an EMBL/GenBank/DDBJ whole genome shotgun (WGS) entry which is preliminary data.</text>
</comment>
<dbReference type="AlphaFoldDB" id="A0A9N8EUK9"/>
<dbReference type="EMBL" id="CAICTM010001731">
    <property type="protein sequence ID" value="CAB9525826.1"/>
    <property type="molecule type" value="Genomic_DNA"/>
</dbReference>
<evidence type="ECO:0000313" key="2">
    <source>
        <dbReference type="EMBL" id="CAB9525826.1"/>
    </source>
</evidence>
<reference evidence="2" key="1">
    <citation type="submission" date="2020-06" db="EMBL/GenBank/DDBJ databases">
        <authorList>
            <consortium name="Plant Systems Biology data submission"/>
        </authorList>
    </citation>
    <scope>NUCLEOTIDE SEQUENCE</scope>
    <source>
        <strain evidence="2">D6</strain>
    </source>
</reference>
<evidence type="ECO:0000313" key="3">
    <source>
        <dbReference type="Proteomes" id="UP001153069"/>
    </source>
</evidence>
<feature type="region of interest" description="Disordered" evidence="1">
    <location>
        <begin position="74"/>
        <end position="100"/>
    </location>
</feature>
<accession>A0A9N8EUK9</accession>